<sequence>MNSKSLVVISLIIFTLACGKKKEKSSEISFIYEVDTVLIDSKSNILYLERGLGISDYNPNEEILYNFNRFDHSIEKIDLNSLELVEKVFFEKEGPNGIPSYVGNIKIVNSESVFLSDNSKSGLFGLDEGDLINKFDWKDAISDKETHWGQTHIPTFDHLLFSLVKKRPDETISLKLLNTKFGLTSDFDVDPNKNYKTFTLKITDPANFTMLDPLVFVFAENEKVFVTHEFSNEIHVYHPDADSLQSIFYQSAITPSKVVTQEKDQNLSHFNELQQSYQAYLEQAKFGVLVWDELNKRYYRLSSYMQFADTRKEGALLSDILKSNVVLSIFDEDLQLIREMLVPELVSERVKYFVKDGSLWVFKNIDDELGFVRISLIERADK</sequence>
<dbReference type="EMBL" id="JAKZGS010000014">
    <property type="protein sequence ID" value="MCH7399263.1"/>
    <property type="molecule type" value="Genomic_DNA"/>
</dbReference>
<keyword evidence="2" id="KW-1185">Reference proteome</keyword>
<dbReference type="PROSITE" id="PS51257">
    <property type="entry name" value="PROKAR_LIPOPROTEIN"/>
    <property type="match status" value="1"/>
</dbReference>
<accession>A0ABS9USM4</accession>
<proteinExistence type="predicted"/>
<dbReference type="InterPro" id="IPR025316">
    <property type="entry name" value="DUF4221"/>
</dbReference>
<organism evidence="1 2">
    <name type="scientific">Belliella calami</name>
    <dbReference type="NCBI Taxonomy" id="2923436"/>
    <lineage>
        <taxon>Bacteria</taxon>
        <taxon>Pseudomonadati</taxon>
        <taxon>Bacteroidota</taxon>
        <taxon>Cytophagia</taxon>
        <taxon>Cytophagales</taxon>
        <taxon>Cyclobacteriaceae</taxon>
        <taxon>Belliella</taxon>
    </lineage>
</organism>
<dbReference type="Proteomes" id="UP001165488">
    <property type="component" value="Unassembled WGS sequence"/>
</dbReference>
<comment type="caution">
    <text evidence="1">The sequence shown here is derived from an EMBL/GenBank/DDBJ whole genome shotgun (WGS) entry which is preliminary data.</text>
</comment>
<evidence type="ECO:0000313" key="1">
    <source>
        <dbReference type="EMBL" id="MCH7399263.1"/>
    </source>
</evidence>
<dbReference type="RefSeq" id="WP_241275762.1">
    <property type="nucleotide sequence ID" value="NZ_JAKZGS010000014.1"/>
</dbReference>
<gene>
    <name evidence="1" type="ORF">MM236_14775</name>
</gene>
<dbReference type="Pfam" id="PF13970">
    <property type="entry name" value="DUF4221"/>
    <property type="match status" value="1"/>
</dbReference>
<name>A0ABS9USM4_9BACT</name>
<protein>
    <submittedName>
        <fullName evidence="1">DUF4221 domain-containing protein</fullName>
    </submittedName>
</protein>
<reference evidence="1" key="1">
    <citation type="submission" date="2022-03" db="EMBL/GenBank/DDBJ databases">
        <title>De novo assembled genomes of Belliella spp. (Cyclobacteriaceae) strains.</title>
        <authorList>
            <person name="Szabo A."/>
            <person name="Korponai K."/>
            <person name="Felfoldi T."/>
        </authorList>
    </citation>
    <scope>NUCLEOTIDE SEQUENCE</scope>
    <source>
        <strain evidence="1">DSM 107340</strain>
    </source>
</reference>
<evidence type="ECO:0000313" key="2">
    <source>
        <dbReference type="Proteomes" id="UP001165488"/>
    </source>
</evidence>